<reference evidence="3" key="1">
    <citation type="submission" date="2023-01" db="EMBL/GenBank/DDBJ databases">
        <title>Complete genome sequence of Planctobacterium marinum strain Dej080120_11.</title>
        <authorList>
            <person name="Ueki S."/>
            <person name="Maruyama F."/>
        </authorList>
    </citation>
    <scope>NUCLEOTIDE SEQUENCE</scope>
    <source>
        <strain evidence="3">Dej080120_11</strain>
    </source>
</reference>
<sequence length="56" mass="5932">MKKVIVILTLAISFAATPALASGGKRPDPAPTEKQPETTEVSVDFLTYLSNLIGTE</sequence>
<organism evidence="3 4">
    <name type="scientific">Planctobacterium marinum</name>
    <dbReference type="NCBI Taxonomy" id="1631968"/>
    <lineage>
        <taxon>Bacteria</taxon>
        <taxon>Pseudomonadati</taxon>
        <taxon>Pseudomonadota</taxon>
        <taxon>Gammaproteobacteria</taxon>
        <taxon>Alteromonadales</taxon>
        <taxon>Alteromonadaceae</taxon>
        <taxon>Planctobacterium</taxon>
    </lineage>
</organism>
<proteinExistence type="predicted"/>
<dbReference type="RefSeq" id="WP_338293334.1">
    <property type="nucleotide sequence ID" value="NZ_AP027272.1"/>
</dbReference>
<dbReference type="Proteomes" id="UP001333710">
    <property type="component" value="Chromosome"/>
</dbReference>
<dbReference type="KEGG" id="pmaw:MACH26_28690"/>
<keyword evidence="4" id="KW-1185">Reference proteome</keyword>
<evidence type="ECO:0000256" key="1">
    <source>
        <dbReference type="SAM" id="MobiDB-lite"/>
    </source>
</evidence>
<evidence type="ECO:0000313" key="3">
    <source>
        <dbReference type="EMBL" id="BDX07348.1"/>
    </source>
</evidence>
<feature type="region of interest" description="Disordered" evidence="1">
    <location>
        <begin position="20"/>
        <end position="39"/>
    </location>
</feature>
<keyword evidence="2" id="KW-0732">Signal</keyword>
<feature type="signal peptide" evidence="2">
    <location>
        <begin position="1"/>
        <end position="21"/>
    </location>
</feature>
<protein>
    <submittedName>
        <fullName evidence="3">Uncharacterized protein</fullName>
    </submittedName>
</protein>
<accession>A0AA48HWV7</accession>
<dbReference type="AlphaFoldDB" id="A0AA48HWV7"/>
<name>A0AA48HWV7_9ALTE</name>
<dbReference type="EMBL" id="AP027272">
    <property type="protein sequence ID" value="BDX07348.1"/>
    <property type="molecule type" value="Genomic_DNA"/>
</dbReference>
<gene>
    <name evidence="3" type="ORF">MACH26_28690</name>
</gene>
<feature type="chain" id="PRO_5041323524" evidence="2">
    <location>
        <begin position="22"/>
        <end position="56"/>
    </location>
</feature>
<evidence type="ECO:0000256" key="2">
    <source>
        <dbReference type="SAM" id="SignalP"/>
    </source>
</evidence>
<evidence type="ECO:0000313" key="4">
    <source>
        <dbReference type="Proteomes" id="UP001333710"/>
    </source>
</evidence>